<feature type="domain" description="Cell envelope-related transcriptional attenuator" evidence="4">
    <location>
        <begin position="153"/>
        <end position="300"/>
    </location>
</feature>
<feature type="region of interest" description="Disordered" evidence="2">
    <location>
        <begin position="1"/>
        <end position="54"/>
    </location>
</feature>
<comment type="similarity">
    <text evidence="1">Belongs to the LytR/CpsA/Psr (LCP) family.</text>
</comment>
<evidence type="ECO:0000313" key="5">
    <source>
        <dbReference type="EMBL" id="GAA1107308.1"/>
    </source>
</evidence>
<dbReference type="InterPro" id="IPR050922">
    <property type="entry name" value="LytR/CpsA/Psr_CW_biosynth"/>
</dbReference>
<keyword evidence="6" id="KW-1185">Reference proteome</keyword>
<keyword evidence="3" id="KW-0812">Transmembrane</keyword>
<accession>A0ABP4EIW1</accession>
<evidence type="ECO:0000313" key="6">
    <source>
        <dbReference type="Proteomes" id="UP001501581"/>
    </source>
</evidence>
<protein>
    <recommendedName>
        <fullName evidence="4">Cell envelope-related transcriptional attenuator domain-containing protein</fullName>
    </recommendedName>
</protein>
<dbReference type="Proteomes" id="UP001501581">
    <property type="component" value="Unassembled WGS sequence"/>
</dbReference>
<evidence type="ECO:0000256" key="1">
    <source>
        <dbReference type="ARBA" id="ARBA00006068"/>
    </source>
</evidence>
<proteinExistence type="inferred from homology"/>
<dbReference type="RefSeq" id="WP_343995534.1">
    <property type="nucleotide sequence ID" value="NZ_BAAALG010000011.1"/>
</dbReference>
<name>A0ABP4EIW1_9ACTN</name>
<sequence length="405" mass="44532">MTGHTSFGPHDNEGGGDDGSALGEPPAAPEAGSGIPGEPTLAGGIPVRERRRRKRSPFSRLKHWMRRHKALTTLIAIALALLLAVIGWLWYLNREMDDVTRFHIDGGDRPARVAGDQLNVLMLGVDDLDYSENVGPDVYDMLESGEWERGAFRSDTMMLAHLEAGRRAAQVVSIPRDSWVDIPGEGRSKINAAFSWGGPELAVRTVEQNFGIYIDHVVVVNFGGFEDISEAVDGVTVFVPEEVGADPRYKPSGVWERGYHNLEGKPALGYVRQRYGLPGGDFDRIDRQQNFLRSLLDKLASRGTLLNPVRLTRLTQKLSELIAVDDTLTSGKMREIALSSRHLRSSGIRFVTLPNNGSGMEGSASVVKVDFKRATSMFEAIASDQFEAWLSDNQVGELPPPDQVD</sequence>
<feature type="compositionally biased region" description="Low complexity" evidence="2">
    <location>
        <begin position="19"/>
        <end position="39"/>
    </location>
</feature>
<feature type="transmembrane region" description="Helical" evidence="3">
    <location>
        <begin position="70"/>
        <end position="91"/>
    </location>
</feature>
<comment type="caution">
    <text evidence="5">The sequence shown here is derived from an EMBL/GenBank/DDBJ whole genome shotgun (WGS) entry which is preliminary data.</text>
</comment>
<dbReference type="Gene3D" id="3.40.630.190">
    <property type="entry name" value="LCP protein"/>
    <property type="match status" value="1"/>
</dbReference>
<dbReference type="InterPro" id="IPR004474">
    <property type="entry name" value="LytR_CpsA_psr"/>
</dbReference>
<evidence type="ECO:0000256" key="2">
    <source>
        <dbReference type="SAM" id="MobiDB-lite"/>
    </source>
</evidence>
<dbReference type="Pfam" id="PF03816">
    <property type="entry name" value="LytR_cpsA_psr"/>
    <property type="match status" value="1"/>
</dbReference>
<dbReference type="PANTHER" id="PTHR33392:SF6">
    <property type="entry name" value="POLYISOPRENYL-TEICHOIC ACID--PEPTIDOGLYCAN TEICHOIC ACID TRANSFERASE TAGU"/>
    <property type="match status" value="1"/>
</dbReference>
<dbReference type="EMBL" id="BAAALG010000011">
    <property type="protein sequence ID" value="GAA1107308.1"/>
    <property type="molecule type" value="Genomic_DNA"/>
</dbReference>
<evidence type="ECO:0000259" key="4">
    <source>
        <dbReference type="Pfam" id="PF03816"/>
    </source>
</evidence>
<dbReference type="PANTHER" id="PTHR33392">
    <property type="entry name" value="POLYISOPRENYL-TEICHOIC ACID--PEPTIDOGLYCAN TEICHOIC ACID TRANSFERASE TAGU"/>
    <property type="match status" value="1"/>
</dbReference>
<organism evidence="5 6">
    <name type="scientific">Nocardioides dubius</name>
    <dbReference type="NCBI Taxonomy" id="317019"/>
    <lineage>
        <taxon>Bacteria</taxon>
        <taxon>Bacillati</taxon>
        <taxon>Actinomycetota</taxon>
        <taxon>Actinomycetes</taxon>
        <taxon>Propionibacteriales</taxon>
        <taxon>Nocardioidaceae</taxon>
        <taxon>Nocardioides</taxon>
    </lineage>
</organism>
<keyword evidence="3" id="KW-1133">Transmembrane helix</keyword>
<keyword evidence="3" id="KW-0472">Membrane</keyword>
<dbReference type="NCBIfam" id="TIGR00350">
    <property type="entry name" value="lytR_cpsA_psr"/>
    <property type="match status" value="1"/>
</dbReference>
<gene>
    <name evidence="5" type="ORF">GCM10009668_29120</name>
</gene>
<reference evidence="6" key="1">
    <citation type="journal article" date="2019" name="Int. J. Syst. Evol. Microbiol.">
        <title>The Global Catalogue of Microorganisms (GCM) 10K type strain sequencing project: providing services to taxonomists for standard genome sequencing and annotation.</title>
        <authorList>
            <consortium name="The Broad Institute Genomics Platform"/>
            <consortium name="The Broad Institute Genome Sequencing Center for Infectious Disease"/>
            <person name="Wu L."/>
            <person name="Ma J."/>
        </authorList>
    </citation>
    <scope>NUCLEOTIDE SEQUENCE [LARGE SCALE GENOMIC DNA]</scope>
    <source>
        <strain evidence="6">JCM 13008</strain>
    </source>
</reference>
<evidence type="ECO:0000256" key="3">
    <source>
        <dbReference type="SAM" id="Phobius"/>
    </source>
</evidence>